<comment type="caution">
    <text evidence="1">The sequence shown here is derived from an EMBL/GenBank/DDBJ whole genome shotgun (WGS) entry which is preliminary data.</text>
</comment>
<dbReference type="EMBL" id="JBHMAF010000016">
    <property type="protein sequence ID" value="MFB9757558.1"/>
    <property type="molecule type" value="Genomic_DNA"/>
</dbReference>
<keyword evidence="2" id="KW-1185">Reference proteome</keyword>
<dbReference type="Proteomes" id="UP001589609">
    <property type="component" value="Unassembled WGS sequence"/>
</dbReference>
<evidence type="ECO:0000313" key="1">
    <source>
        <dbReference type="EMBL" id="MFB9757558.1"/>
    </source>
</evidence>
<reference evidence="1 2" key="1">
    <citation type="submission" date="2024-09" db="EMBL/GenBank/DDBJ databases">
        <authorList>
            <person name="Sun Q."/>
            <person name="Mori K."/>
        </authorList>
    </citation>
    <scope>NUCLEOTIDE SEQUENCE [LARGE SCALE GENOMIC DNA]</scope>
    <source>
        <strain evidence="1 2">JCM 11201</strain>
    </source>
</reference>
<proteinExistence type="predicted"/>
<gene>
    <name evidence="1" type="ORF">ACFFMS_03240</name>
</gene>
<protein>
    <submittedName>
        <fullName evidence="1">Uncharacterized protein</fullName>
    </submittedName>
</protein>
<name>A0ABV5WAR4_9BACI</name>
<accession>A0ABV5WAR4</accession>
<sequence length="48" mass="5396">MSKEKLSNLIKGGEEAGVTSTRLTLWIPDKCTIENDRIGELRNGFFVK</sequence>
<evidence type="ECO:0000313" key="2">
    <source>
        <dbReference type="Proteomes" id="UP001589609"/>
    </source>
</evidence>
<organism evidence="1 2">
    <name type="scientific">Ectobacillus funiculus</name>
    <dbReference type="NCBI Taxonomy" id="137993"/>
    <lineage>
        <taxon>Bacteria</taxon>
        <taxon>Bacillati</taxon>
        <taxon>Bacillota</taxon>
        <taxon>Bacilli</taxon>
        <taxon>Bacillales</taxon>
        <taxon>Bacillaceae</taxon>
        <taxon>Ectobacillus</taxon>
    </lineage>
</organism>